<dbReference type="Proteomes" id="UP000233551">
    <property type="component" value="Unassembled WGS sequence"/>
</dbReference>
<reference evidence="1 2" key="1">
    <citation type="submission" date="2017-11" db="EMBL/GenBank/DDBJ databases">
        <title>De-novo sequencing of pomegranate (Punica granatum L.) genome.</title>
        <authorList>
            <person name="Akparov Z."/>
            <person name="Amiraslanov A."/>
            <person name="Hajiyeva S."/>
            <person name="Abbasov M."/>
            <person name="Kaur K."/>
            <person name="Hamwieh A."/>
            <person name="Solovyev V."/>
            <person name="Salamov A."/>
            <person name="Braich B."/>
            <person name="Kosarev P."/>
            <person name="Mahmoud A."/>
            <person name="Hajiyev E."/>
            <person name="Babayeva S."/>
            <person name="Izzatullayeva V."/>
            <person name="Mammadov A."/>
            <person name="Mammadov A."/>
            <person name="Sharifova S."/>
            <person name="Ojaghi J."/>
            <person name="Eynullazada K."/>
            <person name="Bayramov B."/>
            <person name="Abdulazimova A."/>
            <person name="Shahmuradov I."/>
        </authorList>
    </citation>
    <scope>NUCLEOTIDE SEQUENCE [LARGE SCALE GENOMIC DNA]</scope>
    <source>
        <strain evidence="2">cv. AG2017</strain>
        <tissue evidence="1">Leaf</tissue>
    </source>
</reference>
<comment type="caution">
    <text evidence="1">The sequence shown here is derived from an EMBL/GenBank/DDBJ whole genome shotgun (WGS) entry which is preliminary data.</text>
</comment>
<keyword evidence="2" id="KW-1185">Reference proteome</keyword>
<gene>
    <name evidence="1" type="ORF">CRG98_046016</name>
</gene>
<name>A0A2I0HPU2_PUNGR</name>
<proteinExistence type="predicted"/>
<dbReference type="AlphaFoldDB" id="A0A2I0HPU2"/>
<accession>A0A2I0HPU2</accession>
<evidence type="ECO:0000313" key="2">
    <source>
        <dbReference type="Proteomes" id="UP000233551"/>
    </source>
</evidence>
<dbReference type="EMBL" id="PGOL01006548">
    <property type="protein sequence ID" value="PKI33593.1"/>
    <property type="molecule type" value="Genomic_DNA"/>
</dbReference>
<organism evidence="1 2">
    <name type="scientific">Punica granatum</name>
    <name type="common">Pomegranate</name>
    <dbReference type="NCBI Taxonomy" id="22663"/>
    <lineage>
        <taxon>Eukaryota</taxon>
        <taxon>Viridiplantae</taxon>
        <taxon>Streptophyta</taxon>
        <taxon>Embryophyta</taxon>
        <taxon>Tracheophyta</taxon>
        <taxon>Spermatophyta</taxon>
        <taxon>Magnoliopsida</taxon>
        <taxon>eudicotyledons</taxon>
        <taxon>Gunneridae</taxon>
        <taxon>Pentapetalae</taxon>
        <taxon>rosids</taxon>
        <taxon>malvids</taxon>
        <taxon>Myrtales</taxon>
        <taxon>Lythraceae</taxon>
        <taxon>Punica</taxon>
    </lineage>
</organism>
<protein>
    <submittedName>
        <fullName evidence="1">Uncharacterized protein</fullName>
    </submittedName>
</protein>
<sequence>MSFYAPRALSLFLIAERQIPVLVLVSGIRRKGSLLERERKDSHSLLSMQSLCLVLPRAFYVLGSSGFSRLIQISIAHPASTNLGCPRLLINSICMRIQLGLLQNLADNPGVALLHGRTAPYVKEVEEVESGLLRLKLAKGQFLRSMPAFTMCANQASMCFHHCPSMSELEKVH</sequence>
<evidence type="ECO:0000313" key="1">
    <source>
        <dbReference type="EMBL" id="PKI33593.1"/>
    </source>
</evidence>